<keyword evidence="2" id="KW-1185">Reference proteome</keyword>
<evidence type="ECO:0000313" key="1">
    <source>
        <dbReference type="EMBL" id="MEB3041898.1"/>
    </source>
</evidence>
<dbReference type="EMBL" id="JAYKBV010000038">
    <property type="protein sequence ID" value="MEB3041898.1"/>
    <property type="molecule type" value="Genomic_DNA"/>
</dbReference>
<name>A0ABU5YD63_9FLAO</name>
<dbReference type="Proteomes" id="UP001324270">
    <property type="component" value="Unassembled WGS sequence"/>
</dbReference>
<dbReference type="SUPFAM" id="SSF52467">
    <property type="entry name" value="DHS-like NAD/FAD-binding domain"/>
    <property type="match status" value="1"/>
</dbReference>
<sequence>MESIENMYKESLFQAISKGEVVLWAGAGLSLYAGLPSGVQLREILYKGLTPLEKEEVGEESDLSHLADEICTLKGNRNYIVQTLKRIFTGNFLSTETHKVISQIPHFRNIITTNYDSLFESVYDNNKLNVIFSDDHTPYIDDKKVNLFKIHGDLSAPNSIIITESDYNNFFSKDTEQNTIWSVIKGIIATKSILFIGYSLEDTNVEVVFNKIRDKIGENGKECYFVAPNISTTKSKKLNRVNIHPISLTGEKLFEELIEYLKKNIKKNFEDKYISSDIYSEFIGNFGLKSEIEVDSSIGKNIVKNLTGIESKYTKIEILFSVSDSFEGINKLKGLISTGSACEGVVKDAKTATNVINALENNILENLISGEDISEGITIDKKFLGDDFCLNINGINFMDIDSIKNLILILLPSFDEQVDIIFENKKEFNDVRIKITFLNRIERRVKIIVQLYDNQIEIETCISAEEATKANIYYRESKQINNISKQIAFFEMIEYFSEGQSFFVYIREHKIFDSKKSIEGNLKEGFKSLYEMNHFYFNYFKKLKEIERLGNIRFSNINTDDVTPDNFNLLEKIIAKFNSPIEEKNPKIPLKPQCFDYTEYKDNFALRFTENLDDIVIHNQTFKMGEVRMQISDAFISNYEEIINDSTISPIVESRSKRAIITFNNNQT</sequence>
<accession>A0ABU5YD63</accession>
<protein>
    <submittedName>
        <fullName evidence="1">SIR2 family protein</fullName>
    </submittedName>
</protein>
<dbReference type="RefSeq" id="WP_323980365.1">
    <property type="nucleotide sequence ID" value="NZ_JAYKBV010000038.1"/>
</dbReference>
<reference evidence="1 2" key="1">
    <citation type="submission" date="2023-12" db="EMBL/GenBank/DDBJ databases">
        <title>Genomic sequences of Capnocytophaga and Parvimonas strains.</title>
        <authorList>
            <person name="Watt R.M."/>
            <person name="Wang M."/>
            <person name="Yang T."/>
            <person name="Tong W.M."/>
        </authorList>
    </citation>
    <scope>NUCLEOTIDE SEQUENCE [LARGE SCALE GENOMIC DNA]</scope>
    <source>
        <strain evidence="1 2">CCUG 13156</strain>
    </source>
</reference>
<dbReference type="Pfam" id="PF13289">
    <property type="entry name" value="SIR2_2"/>
    <property type="match status" value="1"/>
</dbReference>
<organism evidence="1 2">
    <name type="scientific">Capnocytophaga gingivalis</name>
    <dbReference type="NCBI Taxonomy" id="1017"/>
    <lineage>
        <taxon>Bacteria</taxon>
        <taxon>Pseudomonadati</taxon>
        <taxon>Bacteroidota</taxon>
        <taxon>Flavobacteriia</taxon>
        <taxon>Flavobacteriales</taxon>
        <taxon>Flavobacteriaceae</taxon>
        <taxon>Capnocytophaga</taxon>
    </lineage>
</organism>
<proteinExistence type="predicted"/>
<gene>
    <name evidence="1" type="ORF">VJJ49_14540</name>
</gene>
<evidence type="ECO:0000313" key="2">
    <source>
        <dbReference type="Proteomes" id="UP001324270"/>
    </source>
</evidence>
<dbReference type="InterPro" id="IPR029035">
    <property type="entry name" value="DHS-like_NAD/FAD-binding_dom"/>
</dbReference>
<comment type="caution">
    <text evidence="1">The sequence shown here is derived from an EMBL/GenBank/DDBJ whole genome shotgun (WGS) entry which is preliminary data.</text>
</comment>